<dbReference type="Pfam" id="PF23598">
    <property type="entry name" value="LRR_14"/>
    <property type="match status" value="1"/>
</dbReference>
<evidence type="ECO:0000256" key="5">
    <source>
        <dbReference type="ARBA" id="ARBA00022821"/>
    </source>
</evidence>
<dbReference type="Proteomes" id="UP001314170">
    <property type="component" value="Unassembled WGS sequence"/>
</dbReference>
<keyword evidence="2" id="KW-0433">Leucine-rich repeat</keyword>
<evidence type="ECO:0000256" key="6">
    <source>
        <dbReference type="ARBA" id="ARBA00023027"/>
    </source>
</evidence>
<dbReference type="Gene3D" id="1.10.8.430">
    <property type="entry name" value="Helical domain of apoptotic protease-activating factors"/>
    <property type="match status" value="1"/>
</dbReference>
<reference evidence="9 10" key="1">
    <citation type="submission" date="2024-01" db="EMBL/GenBank/DDBJ databases">
        <authorList>
            <person name="Waweru B."/>
        </authorList>
    </citation>
    <scope>NUCLEOTIDE SEQUENCE [LARGE SCALE GENOMIC DNA]</scope>
</reference>
<comment type="caution">
    <text evidence="9">The sequence shown here is derived from an EMBL/GenBank/DDBJ whole genome shotgun (WGS) entry which is preliminary data.</text>
</comment>
<keyword evidence="5" id="KW-0611">Plant defense</keyword>
<dbReference type="PANTHER" id="PTHR11017:SF479">
    <property type="entry name" value="DISEASE RESISTANCE PROTEIN (TIR-NBS-LRR CLASS) FAMILY"/>
    <property type="match status" value="1"/>
</dbReference>
<feature type="domain" description="TIR" evidence="8">
    <location>
        <begin position="18"/>
        <end position="188"/>
    </location>
</feature>
<keyword evidence="6" id="KW-0520">NAD</keyword>
<name>A0AAV1QPA7_9ROSI</name>
<organism evidence="9 10">
    <name type="scientific">Dovyalis caffra</name>
    <dbReference type="NCBI Taxonomy" id="77055"/>
    <lineage>
        <taxon>Eukaryota</taxon>
        <taxon>Viridiplantae</taxon>
        <taxon>Streptophyta</taxon>
        <taxon>Embryophyta</taxon>
        <taxon>Tracheophyta</taxon>
        <taxon>Spermatophyta</taxon>
        <taxon>Magnoliopsida</taxon>
        <taxon>eudicotyledons</taxon>
        <taxon>Gunneridae</taxon>
        <taxon>Pentapetalae</taxon>
        <taxon>rosids</taxon>
        <taxon>fabids</taxon>
        <taxon>Malpighiales</taxon>
        <taxon>Salicaceae</taxon>
        <taxon>Flacourtieae</taxon>
        <taxon>Dovyalis</taxon>
    </lineage>
</organism>
<dbReference type="SUPFAM" id="SSF52540">
    <property type="entry name" value="P-loop containing nucleoside triphosphate hydrolases"/>
    <property type="match status" value="1"/>
</dbReference>
<dbReference type="GO" id="GO:0051707">
    <property type="term" value="P:response to other organism"/>
    <property type="evidence" value="ECO:0007669"/>
    <property type="project" value="UniProtKB-ARBA"/>
</dbReference>
<dbReference type="InterPro" id="IPR000157">
    <property type="entry name" value="TIR_dom"/>
</dbReference>
<dbReference type="EMBL" id="CAWUPB010000130">
    <property type="protein sequence ID" value="CAK7323552.1"/>
    <property type="molecule type" value="Genomic_DNA"/>
</dbReference>
<dbReference type="InterPro" id="IPR058192">
    <property type="entry name" value="WHD_ROQ1-like"/>
</dbReference>
<protein>
    <recommendedName>
        <fullName evidence="1">ADP-ribosyl cyclase/cyclic ADP-ribose hydrolase</fullName>
        <ecNumber evidence="1">3.2.2.6</ecNumber>
    </recommendedName>
</protein>
<dbReference type="EC" id="3.2.2.6" evidence="1"/>
<dbReference type="InterPro" id="IPR045344">
    <property type="entry name" value="C-JID"/>
</dbReference>
<evidence type="ECO:0000256" key="4">
    <source>
        <dbReference type="ARBA" id="ARBA00022801"/>
    </source>
</evidence>
<dbReference type="GO" id="GO:0061809">
    <property type="term" value="F:NAD+ nucleosidase activity, cyclic ADP-ribose generating"/>
    <property type="evidence" value="ECO:0007669"/>
    <property type="project" value="UniProtKB-EC"/>
</dbReference>
<dbReference type="FunFam" id="3.40.50.10140:FF:000007">
    <property type="entry name" value="Disease resistance protein (TIR-NBS-LRR class)"/>
    <property type="match status" value="1"/>
</dbReference>
<dbReference type="SMART" id="SM00255">
    <property type="entry name" value="TIR"/>
    <property type="match status" value="1"/>
</dbReference>
<evidence type="ECO:0000259" key="8">
    <source>
        <dbReference type="PROSITE" id="PS50104"/>
    </source>
</evidence>
<dbReference type="Gene3D" id="3.40.50.10140">
    <property type="entry name" value="Toll/interleukin-1 receptor homology (TIR) domain"/>
    <property type="match status" value="1"/>
</dbReference>
<evidence type="ECO:0000256" key="1">
    <source>
        <dbReference type="ARBA" id="ARBA00011982"/>
    </source>
</evidence>
<dbReference type="SUPFAM" id="SSF52058">
    <property type="entry name" value="L domain-like"/>
    <property type="match status" value="1"/>
</dbReference>
<dbReference type="InterPro" id="IPR042197">
    <property type="entry name" value="Apaf_helical"/>
</dbReference>
<dbReference type="SUPFAM" id="SSF52200">
    <property type="entry name" value="Toll/Interleukin receptor TIR domain"/>
    <property type="match status" value="1"/>
</dbReference>
<dbReference type="GO" id="GO:0043531">
    <property type="term" value="F:ADP binding"/>
    <property type="evidence" value="ECO:0007669"/>
    <property type="project" value="InterPro"/>
</dbReference>
<dbReference type="PROSITE" id="PS50104">
    <property type="entry name" value="TIR"/>
    <property type="match status" value="1"/>
</dbReference>
<evidence type="ECO:0000313" key="9">
    <source>
        <dbReference type="EMBL" id="CAK7323552.1"/>
    </source>
</evidence>
<dbReference type="InterPro" id="IPR032675">
    <property type="entry name" value="LRR_dom_sf"/>
</dbReference>
<dbReference type="InterPro" id="IPR027417">
    <property type="entry name" value="P-loop_NTPase"/>
</dbReference>
<sequence>MSMASCSSSSSSLSSFRWEYDVFLCFRGETRHNFTSHLYSALCKMQVKTFIDDLLDRGKDLAALLKVIERSAVVVIIFSENFAESEWCLDEVVKIVECMKTMGHIVLPVFYRVDPSIVRGTATGSFADAISKHEETAKNGEDELTLKKILKWKDALLIASSQAGWDSKVTRPDSKIIEEIVKDVLKKLNQRSPNFDSQILVGLGSRLSKIVNLLSIGSSETSVVGIWGMGGTGKTTIAKSIFKQLSEQFEECYFIENADDKLGKQGANHLVYETYSQILGENLEVETLCLEKHFMRSRLRYKKVFLVFDDVKDFRQLEDLLLGGTYDNFGLGSRIIVTCRDRLVLQNVNAKIYEVEELDASESLELFSLYAFKQIKPPEDSFDHAKLFVNHCQGNALALKVLGSSLYGRSKEDWDSALERIKKVPNGEIQNALRISYDGLDGEQKNVFLDIACFFRGMDRSYVMKILNGSYTSVHFVISSLIDKSLVTISDRKVEMHDLLHEMGQAIVCEGTRVEMRSRLRNAEDIFNGTETIEGIWLDKSYMEDVYLEADTFRRMNRLRLLVIDASNIAFPPSGLQFLSDELRYLDWNGFPSNSLASNFCAENLVVLCLPDSKIKRLWTGVQHLEKLKELHLQRSKYLSRLPNLSKAENLEIIDLTGCASLVEINSSIQCLGKLEILITKGCRNLRRLPSRIGSRCLKILDVSNCSKVKQCPEISGNLEQLCFHGTGIKELPQSLQEFSDLRWFDLTGCSNLSKFPNFPRNVEVLKLDETGIEEVPSSIMFLTRLTSLSMNGCKKLLRISDNISKLKSLGSLGLRDCTKLECFPEILEPMYLIKYLSLMNCRNLKTLPDSICNLKNLEYLSLEETAIDELPSSVIHLSRLKSLRLLNCKSLHSLPELPPSLHDLQARGSESLKSLSSSGTSNFNYLSFSDCFNLDQKELSKIMVDARLRIQSGDLRNEVRFAFPGSEMPEWFGEQSMGSSVSVKLPEHIRGVKGIAFCIVLAWEKPTSLHDFCYDNSVTVTCNILGDEGEFISCSTIASNECIHLEESNHVLLHYDPSRTLCRSLYCSEKVSFQFHPHGPYKVNQCGVLLVYEHYDDNSLETLRILSEIIDKL</sequence>
<dbReference type="Pfam" id="PF23282">
    <property type="entry name" value="WHD_ROQ1"/>
    <property type="match status" value="1"/>
</dbReference>
<dbReference type="InterPro" id="IPR055414">
    <property type="entry name" value="LRR_R13L4/SHOC2-like"/>
</dbReference>
<dbReference type="InterPro" id="IPR035897">
    <property type="entry name" value="Toll_tir_struct_dom_sf"/>
</dbReference>
<dbReference type="Pfam" id="PF20160">
    <property type="entry name" value="C-JID"/>
    <property type="match status" value="1"/>
</dbReference>
<dbReference type="InterPro" id="IPR002182">
    <property type="entry name" value="NB-ARC"/>
</dbReference>
<comment type="catalytic activity">
    <reaction evidence="7">
        <text>NAD(+) + H2O = ADP-D-ribose + nicotinamide + H(+)</text>
        <dbReference type="Rhea" id="RHEA:16301"/>
        <dbReference type="ChEBI" id="CHEBI:15377"/>
        <dbReference type="ChEBI" id="CHEBI:15378"/>
        <dbReference type="ChEBI" id="CHEBI:17154"/>
        <dbReference type="ChEBI" id="CHEBI:57540"/>
        <dbReference type="ChEBI" id="CHEBI:57967"/>
        <dbReference type="EC" id="3.2.2.6"/>
    </reaction>
    <physiologicalReaction direction="left-to-right" evidence="7">
        <dbReference type="Rhea" id="RHEA:16302"/>
    </physiologicalReaction>
</comment>
<keyword evidence="3" id="KW-0677">Repeat</keyword>
<evidence type="ECO:0000256" key="3">
    <source>
        <dbReference type="ARBA" id="ARBA00022737"/>
    </source>
</evidence>
<gene>
    <name evidence="9" type="ORF">DCAF_LOCUS1181</name>
</gene>
<dbReference type="AlphaFoldDB" id="A0AAV1QPA7"/>
<dbReference type="PRINTS" id="PR00364">
    <property type="entry name" value="DISEASERSIST"/>
</dbReference>
<dbReference type="Gene3D" id="3.80.10.10">
    <property type="entry name" value="Ribonuclease Inhibitor"/>
    <property type="match status" value="2"/>
</dbReference>
<dbReference type="PANTHER" id="PTHR11017">
    <property type="entry name" value="LEUCINE-RICH REPEAT-CONTAINING PROTEIN"/>
    <property type="match status" value="1"/>
</dbReference>
<accession>A0AAV1QPA7</accession>
<keyword evidence="10" id="KW-1185">Reference proteome</keyword>
<dbReference type="Gene3D" id="3.40.50.300">
    <property type="entry name" value="P-loop containing nucleotide triphosphate hydrolases"/>
    <property type="match status" value="1"/>
</dbReference>
<dbReference type="Pfam" id="PF01582">
    <property type="entry name" value="TIR"/>
    <property type="match status" value="1"/>
</dbReference>
<keyword evidence="4" id="KW-0378">Hydrolase</keyword>
<proteinExistence type="predicted"/>
<dbReference type="InterPro" id="IPR044974">
    <property type="entry name" value="Disease_R_plants"/>
</dbReference>
<evidence type="ECO:0000256" key="2">
    <source>
        <dbReference type="ARBA" id="ARBA00022614"/>
    </source>
</evidence>
<evidence type="ECO:0000256" key="7">
    <source>
        <dbReference type="ARBA" id="ARBA00047304"/>
    </source>
</evidence>
<dbReference type="GO" id="GO:0006952">
    <property type="term" value="P:defense response"/>
    <property type="evidence" value="ECO:0007669"/>
    <property type="project" value="UniProtKB-KW"/>
</dbReference>
<dbReference type="GO" id="GO:0007165">
    <property type="term" value="P:signal transduction"/>
    <property type="evidence" value="ECO:0007669"/>
    <property type="project" value="InterPro"/>
</dbReference>
<evidence type="ECO:0000313" key="10">
    <source>
        <dbReference type="Proteomes" id="UP001314170"/>
    </source>
</evidence>
<dbReference type="Pfam" id="PF00931">
    <property type="entry name" value="NB-ARC"/>
    <property type="match status" value="1"/>
</dbReference>